<keyword evidence="4" id="KW-0472">Membrane</keyword>
<dbReference type="InterPro" id="IPR006260">
    <property type="entry name" value="TonB/TolA_C"/>
</dbReference>
<evidence type="ECO:0000256" key="6">
    <source>
        <dbReference type="SAM" id="SignalP"/>
    </source>
</evidence>
<dbReference type="Pfam" id="PF03544">
    <property type="entry name" value="TonB_C"/>
    <property type="match status" value="1"/>
</dbReference>
<organism evidence="8 9">
    <name type="scientific">Hymenobacter jejuensis</name>
    <dbReference type="NCBI Taxonomy" id="2502781"/>
    <lineage>
        <taxon>Bacteria</taxon>
        <taxon>Pseudomonadati</taxon>
        <taxon>Bacteroidota</taxon>
        <taxon>Cytophagia</taxon>
        <taxon>Cytophagales</taxon>
        <taxon>Hymenobacteraceae</taxon>
        <taxon>Hymenobacter</taxon>
    </lineage>
</organism>
<feature type="compositionally biased region" description="Polar residues" evidence="5">
    <location>
        <begin position="164"/>
        <end position="178"/>
    </location>
</feature>
<dbReference type="GO" id="GO:0055085">
    <property type="term" value="P:transmembrane transport"/>
    <property type="evidence" value="ECO:0007669"/>
    <property type="project" value="InterPro"/>
</dbReference>
<dbReference type="RefSeq" id="WP_139517075.1">
    <property type="nucleotide sequence ID" value="NZ_CP040896.1"/>
</dbReference>
<dbReference type="EMBL" id="CP040896">
    <property type="protein sequence ID" value="QDA61894.1"/>
    <property type="molecule type" value="Genomic_DNA"/>
</dbReference>
<keyword evidence="3" id="KW-1133">Transmembrane helix</keyword>
<evidence type="ECO:0000256" key="1">
    <source>
        <dbReference type="ARBA" id="ARBA00004167"/>
    </source>
</evidence>
<dbReference type="OrthoDB" id="5956010at2"/>
<dbReference type="KEGG" id="hyj:FHG12_18110"/>
<reference evidence="8 9" key="1">
    <citation type="submission" date="2019-06" db="EMBL/GenBank/DDBJ databases">
        <authorList>
            <person name="Srinivasan S."/>
        </authorList>
    </citation>
    <scope>NUCLEOTIDE SEQUENCE [LARGE SCALE GENOMIC DNA]</scope>
    <source>
        <strain evidence="8 9">17J68-5</strain>
    </source>
</reference>
<dbReference type="AlphaFoldDB" id="A0A5B8A392"/>
<protein>
    <submittedName>
        <fullName evidence="8">TonB family protein</fullName>
    </submittedName>
</protein>
<accession>A0A5B8A392</accession>
<feature type="region of interest" description="Disordered" evidence="5">
    <location>
        <begin position="164"/>
        <end position="189"/>
    </location>
</feature>
<evidence type="ECO:0000256" key="3">
    <source>
        <dbReference type="ARBA" id="ARBA00022989"/>
    </source>
</evidence>
<evidence type="ECO:0000256" key="5">
    <source>
        <dbReference type="SAM" id="MobiDB-lite"/>
    </source>
</evidence>
<gene>
    <name evidence="8" type="ORF">FHG12_18110</name>
</gene>
<name>A0A5B8A392_9BACT</name>
<evidence type="ECO:0000313" key="8">
    <source>
        <dbReference type="EMBL" id="QDA61894.1"/>
    </source>
</evidence>
<dbReference type="Proteomes" id="UP000305398">
    <property type="component" value="Chromosome"/>
</dbReference>
<feature type="domain" description="TonB C-terminal" evidence="7">
    <location>
        <begin position="124"/>
        <end position="224"/>
    </location>
</feature>
<dbReference type="PROSITE" id="PS52015">
    <property type="entry name" value="TONB_CTD"/>
    <property type="match status" value="1"/>
</dbReference>
<dbReference type="InterPro" id="IPR037682">
    <property type="entry name" value="TonB_C"/>
</dbReference>
<dbReference type="NCBIfam" id="TIGR01352">
    <property type="entry name" value="tonB_Cterm"/>
    <property type="match status" value="1"/>
</dbReference>
<sequence>MNVKSLLTALCNPARTLAVGSLLLAAHAGQAQNSFNVWEAKPVTKPEPAARPARKAAPAAAPLVAPAATPAPAFAPAAAPAPNNAQSLSKARRKTQDSLQVAKGYSMTLRRGLGERLRRNRYSKADSAYYMFTWQHLHYPSAALHAGLAGQVMVRLNVSPAGDVTNSEVTGTSIQQESQADKGASAAAGKEAMQRSAKELLWRLRFEPASGATQEEIPVRYVLQ</sequence>
<evidence type="ECO:0000256" key="2">
    <source>
        <dbReference type="ARBA" id="ARBA00022692"/>
    </source>
</evidence>
<dbReference type="Gene3D" id="3.30.1150.10">
    <property type="match status" value="1"/>
</dbReference>
<keyword evidence="6" id="KW-0732">Signal</keyword>
<comment type="subcellular location">
    <subcellularLocation>
        <location evidence="1">Membrane</location>
        <topology evidence="1">Single-pass membrane protein</topology>
    </subcellularLocation>
</comment>
<evidence type="ECO:0000259" key="7">
    <source>
        <dbReference type="PROSITE" id="PS52015"/>
    </source>
</evidence>
<evidence type="ECO:0000313" key="9">
    <source>
        <dbReference type="Proteomes" id="UP000305398"/>
    </source>
</evidence>
<dbReference type="GO" id="GO:0016020">
    <property type="term" value="C:membrane"/>
    <property type="evidence" value="ECO:0007669"/>
    <property type="project" value="UniProtKB-SubCell"/>
</dbReference>
<keyword evidence="9" id="KW-1185">Reference proteome</keyword>
<feature type="signal peptide" evidence="6">
    <location>
        <begin position="1"/>
        <end position="31"/>
    </location>
</feature>
<feature type="chain" id="PRO_5022914707" evidence="6">
    <location>
        <begin position="32"/>
        <end position="224"/>
    </location>
</feature>
<feature type="region of interest" description="Disordered" evidence="5">
    <location>
        <begin position="76"/>
        <end position="101"/>
    </location>
</feature>
<dbReference type="SUPFAM" id="SSF74653">
    <property type="entry name" value="TolA/TonB C-terminal domain"/>
    <property type="match status" value="1"/>
</dbReference>
<proteinExistence type="predicted"/>
<keyword evidence="2" id="KW-0812">Transmembrane</keyword>
<evidence type="ECO:0000256" key="4">
    <source>
        <dbReference type="ARBA" id="ARBA00023136"/>
    </source>
</evidence>